<name>A0A2Z4G732_9BACT</name>
<keyword evidence="6" id="KW-1185">Reference proteome</keyword>
<evidence type="ECO:0000259" key="4">
    <source>
        <dbReference type="PROSITE" id="PS51063"/>
    </source>
</evidence>
<dbReference type="OrthoDB" id="9776746at2"/>
<organism evidence="5 6">
    <name type="scientific">Arcticibacterium luteifluviistationis</name>
    <dbReference type="NCBI Taxonomy" id="1784714"/>
    <lineage>
        <taxon>Bacteria</taxon>
        <taxon>Pseudomonadati</taxon>
        <taxon>Bacteroidota</taxon>
        <taxon>Cytophagia</taxon>
        <taxon>Cytophagales</taxon>
        <taxon>Leadbetterellaceae</taxon>
        <taxon>Arcticibacterium</taxon>
    </lineage>
</organism>
<evidence type="ECO:0000313" key="6">
    <source>
        <dbReference type="Proteomes" id="UP000249873"/>
    </source>
</evidence>
<evidence type="ECO:0000256" key="1">
    <source>
        <dbReference type="ARBA" id="ARBA00023015"/>
    </source>
</evidence>
<reference evidence="5 6" key="1">
    <citation type="submission" date="2018-05" db="EMBL/GenBank/DDBJ databases">
        <title>Complete genome sequence of Arcticibacterium luteifluviistationis SM1504T, a cytophagaceae bacterium isolated from Arctic surface seawater.</title>
        <authorList>
            <person name="Li Y."/>
            <person name="Qin Q.-L."/>
        </authorList>
    </citation>
    <scope>NUCLEOTIDE SEQUENCE [LARGE SCALE GENOMIC DNA]</scope>
    <source>
        <strain evidence="5 6">SM1504</strain>
    </source>
</reference>
<dbReference type="AlphaFoldDB" id="A0A2Z4G732"/>
<dbReference type="SUPFAM" id="SSF46785">
    <property type="entry name" value="Winged helix' DNA-binding domain"/>
    <property type="match status" value="1"/>
</dbReference>
<evidence type="ECO:0000256" key="3">
    <source>
        <dbReference type="ARBA" id="ARBA00023163"/>
    </source>
</evidence>
<dbReference type="InterPro" id="IPR012318">
    <property type="entry name" value="HTH_CRP"/>
</dbReference>
<dbReference type="Gene3D" id="2.60.120.10">
    <property type="entry name" value="Jelly Rolls"/>
    <property type="match status" value="1"/>
</dbReference>
<dbReference type="PROSITE" id="PS51063">
    <property type="entry name" value="HTH_CRP_2"/>
    <property type="match status" value="1"/>
</dbReference>
<accession>A0A2Z4G732</accession>
<dbReference type="KEGG" id="als:DJ013_01860"/>
<dbReference type="InterPro" id="IPR036388">
    <property type="entry name" value="WH-like_DNA-bd_sf"/>
</dbReference>
<dbReference type="SUPFAM" id="SSF51206">
    <property type="entry name" value="cAMP-binding domain-like"/>
    <property type="match status" value="1"/>
</dbReference>
<dbReference type="Proteomes" id="UP000249873">
    <property type="component" value="Chromosome"/>
</dbReference>
<dbReference type="GO" id="GO:0003677">
    <property type="term" value="F:DNA binding"/>
    <property type="evidence" value="ECO:0007669"/>
    <property type="project" value="UniProtKB-KW"/>
</dbReference>
<dbReference type="EMBL" id="CP029480">
    <property type="protein sequence ID" value="AWV96986.1"/>
    <property type="molecule type" value="Genomic_DNA"/>
</dbReference>
<dbReference type="GO" id="GO:0006355">
    <property type="term" value="P:regulation of DNA-templated transcription"/>
    <property type="evidence" value="ECO:0007669"/>
    <property type="project" value="InterPro"/>
</dbReference>
<keyword evidence="3" id="KW-0804">Transcription</keyword>
<dbReference type="InterPro" id="IPR018490">
    <property type="entry name" value="cNMP-bd_dom_sf"/>
</dbReference>
<keyword evidence="2" id="KW-0238">DNA-binding</keyword>
<keyword evidence="1" id="KW-0805">Transcription regulation</keyword>
<evidence type="ECO:0000313" key="5">
    <source>
        <dbReference type="EMBL" id="AWV96986.1"/>
    </source>
</evidence>
<gene>
    <name evidence="5" type="ORF">DJ013_01860</name>
</gene>
<evidence type="ECO:0000256" key="2">
    <source>
        <dbReference type="ARBA" id="ARBA00023125"/>
    </source>
</evidence>
<dbReference type="SMART" id="SM00419">
    <property type="entry name" value="HTH_CRP"/>
    <property type="match status" value="1"/>
</dbReference>
<dbReference type="Gene3D" id="1.10.10.10">
    <property type="entry name" value="Winged helix-like DNA-binding domain superfamily/Winged helix DNA-binding domain"/>
    <property type="match status" value="1"/>
</dbReference>
<feature type="domain" description="HTH crp-type" evidence="4">
    <location>
        <begin position="148"/>
        <end position="213"/>
    </location>
</feature>
<dbReference type="RefSeq" id="WP_111370088.1">
    <property type="nucleotide sequence ID" value="NZ_CP029480.1"/>
</dbReference>
<dbReference type="InterPro" id="IPR036390">
    <property type="entry name" value="WH_DNA-bd_sf"/>
</dbReference>
<proteinExistence type="predicted"/>
<sequence>MKLDLDFYQTKFSGIFSPDLIKELHEFGTYVEMEAGGYLMKPGGLISFIPILLEGSIKIMRQDDEGKEVLLYYIGGLDSCAMSLTCCQQGNTSEIIAQVEENVKLISIPSYKVDEWLCQFPTWKTFVFNTYQKRFEDMLETIDSIAFHKLDQRLLDLIKKKIEITGGKRILYATHEELANELATSREVVSRLLKQLEKIDRVKLSRNKIELLS</sequence>
<dbReference type="InterPro" id="IPR014710">
    <property type="entry name" value="RmlC-like_jellyroll"/>
</dbReference>
<protein>
    <submittedName>
        <fullName evidence="5">Crp/Fnr family transcriptional regulator</fullName>
    </submittedName>
</protein>
<dbReference type="Pfam" id="PF13545">
    <property type="entry name" value="HTH_Crp_2"/>
    <property type="match status" value="1"/>
</dbReference>